<feature type="active site" description="Proton acceptor" evidence="6">
    <location>
        <position position="380"/>
    </location>
</feature>
<dbReference type="InterPro" id="IPR020617">
    <property type="entry name" value="Thiolase_C"/>
</dbReference>
<dbReference type="PROSITE" id="PS00737">
    <property type="entry name" value="THIOLASE_2"/>
    <property type="match status" value="1"/>
</dbReference>
<dbReference type="NCBIfam" id="TIGR01930">
    <property type="entry name" value="AcCoA-C-Actrans"/>
    <property type="match status" value="1"/>
</dbReference>
<dbReference type="FunFam" id="3.40.47.10:FF:000010">
    <property type="entry name" value="Acetyl-CoA acetyltransferase (Thiolase)"/>
    <property type="match status" value="1"/>
</dbReference>
<protein>
    <recommendedName>
        <fullName evidence="2">acetyl-CoA C-acetyltransferase</fullName>
        <ecNumber evidence="2">2.3.1.9</ecNumber>
    </recommendedName>
    <alternativeName>
        <fullName evidence="5">Acetoacetyl-CoA thiolase</fullName>
    </alternativeName>
</protein>
<evidence type="ECO:0000313" key="11">
    <source>
        <dbReference type="Proteomes" id="UP000295418"/>
    </source>
</evidence>
<sequence length="396" mass="42381">MVVIVNALRTAIGKYGGALAATTPEDMAATVMRNNLALSACRPDIVDEIIIGQTKQSAHTPNIARVASLIADFPKEVSAYTVHRQCGSGMQAVHNAYMAIRTGQSEVVLAGGVESMSQAPYYMVGGRFGMNAGNTILYDSNTESQPRSQPIDKYGSFVMGETAEYLANKYEITREEQDEFAYRSQLKAKRAIEAGQFHEEIVPIEVKEGKNGVRLFASDEFPRETSVDKLAKLTPVFQKDGSVTAGNSTGRNDGASMLLMMSEAKALSLGLTPLAIIRGIGTGGTHPMEMGLGPIPASIKALRASSLTMQDMGLIELNEAFAAQSLAVIKEWGITEERVNVNGGAIALGHPLGCTGARILTTLVHEMHKRDIQYGLATLCIAGGQGIATVVERWKS</sequence>
<comment type="similarity">
    <text evidence="1 7">Belongs to the thiolase-like superfamily. Thiolase family.</text>
</comment>
<gene>
    <name evidence="10" type="ORF">E0485_13970</name>
</gene>
<evidence type="ECO:0000256" key="3">
    <source>
        <dbReference type="ARBA" id="ARBA00022679"/>
    </source>
</evidence>
<feature type="active site" description="Acyl-thioester intermediate" evidence="6">
    <location>
        <position position="86"/>
    </location>
</feature>
<proteinExistence type="inferred from homology"/>
<dbReference type="PROSITE" id="PS00099">
    <property type="entry name" value="THIOLASE_3"/>
    <property type="match status" value="1"/>
</dbReference>
<dbReference type="Pfam" id="PF02803">
    <property type="entry name" value="Thiolase_C"/>
    <property type="match status" value="1"/>
</dbReference>
<evidence type="ECO:0000256" key="2">
    <source>
        <dbReference type="ARBA" id="ARBA00012705"/>
    </source>
</evidence>
<dbReference type="CDD" id="cd00751">
    <property type="entry name" value="thiolase"/>
    <property type="match status" value="1"/>
</dbReference>
<keyword evidence="3 7" id="KW-0808">Transferase</keyword>
<evidence type="ECO:0000256" key="5">
    <source>
        <dbReference type="ARBA" id="ARBA00030755"/>
    </source>
</evidence>
<dbReference type="PIRSF" id="PIRSF000429">
    <property type="entry name" value="Ac-CoA_Ac_transf"/>
    <property type="match status" value="1"/>
</dbReference>
<organism evidence="10 11">
    <name type="scientific">Paenibacillus albiflavus</name>
    <dbReference type="NCBI Taxonomy" id="2545760"/>
    <lineage>
        <taxon>Bacteria</taxon>
        <taxon>Bacillati</taxon>
        <taxon>Bacillota</taxon>
        <taxon>Bacilli</taxon>
        <taxon>Bacillales</taxon>
        <taxon>Paenibacillaceae</taxon>
        <taxon>Paenibacillus</taxon>
    </lineage>
</organism>
<dbReference type="PANTHER" id="PTHR18919">
    <property type="entry name" value="ACETYL-COA C-ACYLTRANSFERASE"/>
    <property type="match status" value="1"/>
</dbReference>
<dbReference type="EMBL" id="SKFG01000013">
    <property type="protein sequence ID" value="TCZ76307.1"/>
    <property type="molecule type" value="Genomic_DNA"/>
</dbReference>
<evidence type="ECO:0000256" key="6">
    <source>
        <dbReference type="PIRSR" id="PIRSR000429-1"/>
    </source>
</evidence>
<dbReference type="InterPro" id="IPR020616">
    <property type="entry name" value="Thiolase_N"/>
</dbReference>
<dbReference type="InterPro" id="IPR020613">
    <property type="entry name" value="Thiolase_CS"/>
</dbReference>
<evidence type="ECO:0000313" key="10">
    <source>
        <dbReference type="EMBL" id="TCZ76307.1"/>
    </source>
</evidence>
<dbReference type="GO" id="GO:0003985">
    <property type="term" value="F:acetyl-CoA C-acetyltransferase activity"/>
    <property type="evidence" value="ECO:0007669"/>
    <property type="project" value="UniProtKB-EC"/>
</dbReference>
<dbReference type="InterPro" id="IPR016039">
    <property type="entry name" value="Thiolase-like"/>
</dbReference>
<evidence type="ECO:0000259" key="8">
    <source>
        <dbReference type="Pfam" id="PF00108"/>
    </source>
</evidence>
<evidence type="ECO:0000256" key="4">
    <source>
        <dbReference type="ARBA" id="ARBA00023315"/>
    </source>
</evidence>
<dbReference type="PANTHER" id="PTHR18919:SF107">
    <property type="entry name" value="ACETYL-COA ACETYLTRANSFERASE, CYTOSOLIC"/>
    <property type="match status" value="1"/>
</dbReference>
<evidence type="ECO:0000259" key="9">
    <source>
        <dbReference type="Pfam" id="PF02803"/>
    </source>
</evidence>
<reference evidence="10 11" key="1">
    <citation type="submission" date="2019-03" db="EMBL/GenBank/DDBJ databases">
        <authorList>
            <person name="Kim M.K.M."/>
        </authorList>
    </citation>
    <scope>NUCLEOTIDE SEQUENCE [LARGE SCALE GENOMIC DNA]</scope>
    <source>
        <strain evidence="10 11">18JY21-1</strain>
    </source>
</reference>
<dbReference type="OrthoDB" id="9764892at2"/>
<dbReference type="EC" id="2.3.1.9" evidence="2"/>
<name>A0A4R4EAK5_9BACL</name>
<feature type="domain" description="Thiolase N-terminal" evidence="8">
    <location>
        <begin position="2"/>
        <end position="263"/>
    </location>
</feature>
<evidence type="ECO:0000256" key="7">
    <source>
        <dbReference type="RuleBase" id="RU003557"/>
    </source>
</evidence>
<dbReference type="InterPro" id="IPR002155">
    <property type="entry name" value="Thiolase"/>
</dbReference>
<dbReference type="SUPFAM" id="SSF53901">
    <property type="entry name" value="Thiolase-like"/>
    <property type="match status" value="2"/>
</dbReference>
<dbReference type="InterPro" id="IPR020610">
    <property type="entry name" value="Thiolase_AS"/>
</dbReference>
<dbReference type="Proteomes" id="UP000295418">
    <property type="component" value="Unassembled WGS sequence"/>
</dbReference>
<feature type="active site" description="Proton acceptor" evidence="6">
    <location>
        <position position="350"/>
    </location>
</feature>
<keyword evidence="11" id="KW-1185">Reference proteome</keyword>
<keyword evidence="4 7" id="KW-0012">Acyltransferase</keyword>
<dbReference type="AlphaFoldDB" id="A0A4R4EAK5"/>
<feature type="domain" description="Thiolase C-terminal" evidence="9">
    <location>
        <begin position="271"/>
        <end position="393"/>
    </location>
</feature>
<dbReference type="Pfam" id="PF00108">
    <property type="entry name" value="Thiolase_N"/>
    <property type="match status" value="1"/>
</dbReference>
<evidence type="ECO:0000256" key="1">
    <source>
        <dbReference type="ARBA" id="ARBA00010982"/>
    </source>
</evidence>
<dbReference type="RefSeq" id="WP_132418674.1">
    <property type="nucleotide sequence ID" value="NZ_SKFG01000013.1"/>
</dbReference>
<comment type="caution">
    <text evidence="10">The sequence shown here is derived from an EMBL/GenBank/DDBJ whole genome shotgun (WGS) entry which is preliminary data.</text>
</comment>
<dbReference type="Gene3D" id="3.40.47.10">
    <property type="match status" value="2"/>
</dbReference>
<accession>A0A4R4EAK5</accession>